<evidence type="ECO:0000256" key="11">
    <source>
        <dbReference type="ARBA" id="ARBA00023264"/>
    </source>
</evidence>
<dbReference type="InterPro" id="IPR021261">
    <property type="entry name" value="GPCAT"/>
</dbReference>
<dbReference type="Pfam" id="PF10998">
    <property type="entry name" value="DUF2838"/>
    <property type="match status" value="1"/>
</dbReference>
<reference evidence="14" key="1">
    <citation type="submission" date="2021-01" db="EMBL/GenBank/DDBJ databases">
        <authorList>
            <person name="Corre E."/>
            <person name="Pelletier E."/>
            <person name="Niang G."/>
            <person name="Scheremetjew M."/>
            <person name="Finn R."/>
            <person name="Kale V."/>
            <person name="Holt S."/>
            <person name="Cochrane G."/>
            <person name="Meng A."/>
            <person name="Brown T."/>
            <person name="Cohen L."/>
        </authorList>
    </citation>
    <scope>NUCLEOTIDE SEQUENCE</scope>
    <source>
        <strain evidence="14">Clade-A-BCC118000</strain>
    </source>
</reference>
<sequence>MRRREGAGRRQSELAEEIRRRSSDLLKSAKKRPKAVMRRAVTGNADTRVRDYVKIPRVIRQIDKVSFCAGVYGLMMTEYIATRAPEKFWLFYAVAMPGVFLARAVYYRMIRWQYFLYDFCYFANASAMMFLWRWKKSATVFRCIFAFANGPVLLAIPLWRNSLVFHSVDKVSSIFVHAMPCLMTWCGRWYGFGDDVNRLSVRELGADVSVLTGCLDLMVYPMFAYLFWQALYLAKTELIDRVKLVSDPALMTSLRWLASDRNSSANKYALKMMRGIGLFGADEFFDAESIKTKFVFVMLQLGYTIVTFIPIPLCYSNYYAHTALMWAAFGSSVYNGAVYYIDVFSRRYVERLAMAEELERDSQSPGLSESEIDRLMMTPID</sequence>
<evidence type="ECO:0000256" key="5">
    <source>
        <dbReference type="ARBA" id="ARBA00022679"/>
    </source>
</evidence>
<keyword evidence="11" id="KW-1208">Phospholipid metabolism</keyword>
<evidence type="ECO:0000256" key="10">
    <source>
        <dbReference type="ARBA" id="ARBA00023209"/>
    </source>
</evidence>
<feature type="transmembrane region" description="Helical" evidence="13">
    <location>
        <begin position="88"/>
        <end position="107"/>
    </location>
</feature>
<dbReference type="GO" id="GO:0016746">
    <property type="term" value="F:acyltransferase activity"/>
    <property type="evidence" value="ECO:0007669"/>
    <property type="project" value="UniProtKB-KW"/>
</dbReference>
<proteinExistence type="inferred from homology"/>
<evidence type="ECO:0000256" key="13">
    <source>
        <dbReference type="SAM" id="Phobius"/>
    </source>
</evidence>
<keyword evidence="10" id="KW-0594">Phospholipid biosynthesis</keyword>
<keyword evidence="4" id="KW-0444">Lipid biosynthesis</keyword>
<gene>
    <name evidence="14" type="ORF">OLUC0939_LOCUS861</name>
</gene>
<evidence type="ECO:0000256" key="3">
    <source>
        <dbReference type="ARBA" id="ARBA00019082"/>
    </source>
</evidence>
<organism evidence="14">
    <name type="scientific">Ostreococcus sp. 'lucimarinus'</name>
    <dbReference type="NCBI Taxonomy" id="242159"/>
    <lineage>
        <taxon>Eukaryota</taxon>
        <taxon>Viridiplantae</taxon>
        <taxon>Chlorophyta</taxon>
        <taxon>Mamiellophyceae</taxon>
        <taxon>Mamiellales</taxon>
        <taxon>Bathycoccaceae</taxon>
        <taxon>Ostreococcus</taxon>
    </lineage>
</organism>
<keyword evidence="12" id="KW-0012">Acyltransferase</keyword>
<feature type="transmembrane region" description="Helical" evidence="13">
    <location>
        <begin position="294"/>
        <end position="313"/>
    </location>
</feature>
<keyword evidence="5" id="KW-0808">Transferase</keyword>
<comment type="subcellular location">
    <subcellularLocation>
        <location evidence="1">Membrane</location>
        <topology evidence="1">Multi-pass membrane protein</topology>
    </subcellularLocation>
</comment>
<evidence type="ECO:0000256" key="7">
    <source>
        <dbReference type="ARBA" id="ARBA00022989"/>
    </source>
</evidence>
<dbReference type="EMBL" id="HBDX01000971">
    <property type="protein sequence ID" value="CAD8220142.1"/>
    <property type="molecule type" value="Transcribed_RNA"/>
</dbReference>
<name>A0A7R9XQB8_9CHLO</name>
<protein>
    <recommendedName>
        <fullName evidence="3">Glycerophosphocholine acyltransferase 1</fullName>
    </recommendedName>
</protein>
<dbReference type="PANTHER" id="PTHR31201:SF1">
    <property type="entry name" value="GLYCEROPHOSPHOCHOLINE ACYLTRANSFERASE 1"/>
    <property type="match status" value="1"/>
</dbReference>
<feature type="transmembrane region" description="Helical" evidence="13">
    <location>
        <begin position="171"/>
        <end position="190"/>
    </location>
</feature>
<keyword evidence="6 13" id="KW-0812">Transmembrane</keyword>
<dbReference type="PANTHER" id="PTHR31201">
    <property type="entry name" value="OS01G0585100 PROTEIN"/>
    <property type="match status" value="1"/>
</dbReference>
<evidence type="ECO:0000256" key="6">
    <source>
        <dbReference type="ARBA" id="ARBA00022692"/>
    </source>
</evidence>
<feature type="transmembrane region" description="Helical" evidence="13">
    <location>
        <begin position="319"/>
        <end position="341"/>
    </location>
</feature>
<keyword evidence="7 13" id="KW-1133">Transmembrane helix</keyword>
<evidence type="ECO:0000313" key="14">
    <source>
        <dbReference type="EMBL" id="CAD8220142.1"/>
    </source>
</evidence>
<evidence type="ECO:0000256" key="4">
    <source>
        <dbReference type="ARBA" id="ARBA00022516"/>
    </source>
</evidence>
<dbReference type="AlphaFoldDB" id="A0A7R9XQB8"/>
<accession>A0A7R9XQB8</accession>
<dbReference type="GO" id="GO:0006656">
    <property type="term" value="P:phosphatidylcholine biosynthetic process"/>
    <property type="evidence" value="ECO:0007669"/>
    <property type="project" value="TreeGrafter"/>
</dbReference>
<feature type="transmembrane region" description="Helical" evidence="13">
    <location>
        <begin position="114"/>
        <end position="133"/>
    </location>
</feature>
<evidence type="ECO:0000256" key="12">
    <source>
        <dbReference type="ARBA" id="ARBA00023315"/>
    </source>
</evidence>
<evidence type="ECO:0000256" key="9">
    <source>
        <dbReference type="ARBA" id="ARBA00023136"/>
    </source>
</evidence>
<evidence type="ECO:0000256" key="2">
    <source>
        <dbReference type="ARBA" id="ARBA00006675"/>
    </source>
</evidence>
<evidence type="ECO:0000256" key="1">
    <source>
        <dbReference type="ARBA" id="ARBA00004141"/>
    </source>
</evidence>
<evidence type="ECO:0000256" key="8">
    <source>
        <dbReference type="ARBA" id="ARBA00023098"/>
    </source>
</evidence>
<comment type="similarity">
    <text evidence="2">Belongs to the GPC1 family.</text>
</comment>
<keyword evidence="9 13" id="KW-0472">Membrane</keyword>
<dbReference type="GO" id="GO:0016020">
    <property type="term" value="C:membrane"/>
    <property type="evidence" value="ECO:0007669"/>
    <property type="project" value="UniProtKB-SubCell"/>
</dbReference>
<feature type="transmembrane region" description="Helical" evidence="13">
    <location>
        <begin position="139"/>
        <end position="159"/>
    </location>
</feature>
<keyword evidence="8" id="KW-0443">Lipid metabolism</keyword>